<evidence type="ECO:0000313" key="2">
    <source>
        <dbReference type="Proteomes" id="UP000295537"/>
    </source>
</evidence>
<gene>
    <name evidence="1" type="ORF">EV693_10364</name>
</gene>
<accession>A0A4R2NAG7</accession>
<dbReference type="AlphaFoldDB" id="A0A4R2NAG7"/>
<sequence>MAKNKLEDLTDHLFMAMERLNEEDLDAEQIQQEATLAKAIVDIGDKIIDVAKVSLEAMKVQSDYLGNSSALPKIFQSTPLLENKS</sequence>
<comment type="caution">
    <text evidence="1">The sequence shown here is derived from an EMBL/GenBank/DDBJ whole genome shotgun (WGS) entry which is preliminary data.</text>
</comment>
<dbReference type="Proteomes" id="UP000295537">
    <property type="component" value="Unassembled WGS sequence"/>
</dbReference>
<evidence type="ECO:0000313" key="1">
    <source>
        <dbReference type="EMBL" id="TCP18099.1"/>
    </source>
</evidence>
<keyword evidence="2" id="KW-1185">Reference proteome</keyword>
<proteinExistence type="predicted"/>
<organism evidence="1 2">
    <name type="scientific">Nicoletella semolina</name>
    <dbReference type="NCBI Taxonomy" id="271160"/>
    <lineage>
        <taxon>Bacteria</taxon>
        <taxon>Pseudomonadati</taxon>
        <taxon>Pseudomonadota</taxon>
        <taxon>Gammaproteobacteria</taxon>
        <taxon>Pasteurellales</taxon>
        <taxon>Pasteurellaceae</taxon>
        <taxon>Nicoletella</taxon>
    </lineage>
</organism>
<dbReference type="RefSeq" id="WP_207906472.1">
    <property type="nucleotide sequence ID" value="NZ_LVXA01000001.1"/>
</dbReference>
<name>A0A4R2NAG7_9PAST</name>
<dbReference type="EMBL" id="SLXJ01000003">
    <property type="protein sequence ID" value="TCP18099.1"/>
    <property type="molecule type" value="Genomic_DNA"/>
</dbReference>
<reference evidence="1 2" key="1">
    <citation type="submission" date="2019-03" db="EMBL/GenBank/DDBJ databases">
        <title>Genomic Encyclopedia of Type Strains, Phase IV (KMG-IV): sequencing the most valuable type-strain genomes for metagenomic binning, comparative biology and taxonomic classification.</title>
        <authorList>
            <person name="Goeker M."/>
        </authorList>
    </citation>
    <scope>NUCLEOTIDE SEQUENCE [LARGE SCALE GENOMIC DNA]</scope>
    <source>
        <strain evidence="1 2">DSM 16380</strain>
    </source>
</reference>
<protein>
    <submittedName>
        <fullName evidence="1">Uncharacterized protein</fullName>
    </submittedName>
</protein>